<keyword evidence="8" id="KW-0472">Membrane</keyword>
<dbReference type="GeneID" id="83545622"/>
<keyword evidence="7" id="KW-0448">Lipopolysaccharide biosynthesis</keyword>
<dbReference type="CDD" id="cd03789">
    <property type="entry name" value="GT9_LPS_heptosyltransferase"/>
    <property type="match status" value="1"/>
</dbReference>
<evidence type="ECO:0000256" key="6">
    <source>
        <dbReference type="ARBA" id="ARBA00022679"/>
    </source>
</evidence>
<evidence type="ECO:0000256" key="8">
    <source>
        <dbReference type="ARBA" id="ARBA00023136"/>
    </source>
</evidence>
<evidence type="ECO:0000256" key="13">
    <source>
        <dbReference type="ARBA" id="ARBA00049201"/>
    </source>
</evidence>
<dbReference type="GO" id="GO:0005886">
    <property type="term" value="C:plasma membrane"/>
    <property type="evidence" value="ECO:0007669"/>
    <property type="project" value="UniProtKB-SubCell"/>
</dbReference>
<dbReference type="EC" id="2.4.99.23" evidence="10"/>
<dbReference type="PANTHER" id="PTHR30160:SF19">
    <property type="entry name" value="LIPOPOLYSACCHARIDE HEPTOSYLTRANSFERASE 1"/>
    <property type="match status" value="1"/>
</dbReference>
<dbReference type="GO" id="GO:0005829">
    <property type="term" value="C:cytosol"/>
    <property type="evidence" value="ECO:0007669"/>
    <property type="project" value="TreeGrafter"/>
</dbReference>
<reference evidence="15" key="2">
    <citation type="submission" date="2016-10" db="EMBL/GenBank/DDBJ databases">
        <authorList>
            <person name="de Groot N.N."/>
        </authorList>
    </citation>
    <scope>NUCLEOTIDE SEQUENCE [LARGE SCALE GENOMIC DNA]</scope>
    <source>
        <strain evidence="15">DSM 24204</strain>
    </source>
</reference>
<evidence type="ECO:0000256" key="5">
    <source>
        <dbReference type="ARBA" id="ARBA00022676"/>
    </source>
</evidence>
<name>A0A1H7UG51_9PAST</name>
<dbReference type="InterPro" id="IPR011908">
    <property type="entry name" value="LipoPS_heptosylTferase-I"/>
</dbReference>
<dbReference type="GO" id="GO:0009244">
    <property type="term" value="P:lipopolysaccharide core region biosynthetic process"/>
    <property type="evidence" value="ECO:0007669"/>
    <property type="project" value="InterPro"/>
</dbReference>
<dbReference type="SUPFAM" id="SSF53756">
    <property type="entry name" value="UDP-Glycosyltransferase/glycogen phosphorylase"/>
    <property type="match status" value="1"/>
</dbReference>
<comment type="subcellular location">
    <subcellularLocation>
        <location evidence="1">Cell inner membrane</location>
        <topology evidence="1">Peripheral membrane protein</topology>
        <orientation evidence="1">Cytoplasmic side</orientation>
    </subcellularLocation>
</comment>
<dbReference type="NCBIfam" id="NF008204">
    <property type="entry name" value="PRK10964.1"/>
    <property type="match status" value="1"/>
</dbReference>
<evidence type="ECO:0000313" key="16">
    <source>
        <dbReference type="Proteomes" id="UP000198883"/>
    </source>
</evidence>
<reference evidence="14 17" key="3">
    <citation type="journal article" date="2023" name="Front. Microbiol.">
        <title>Phylogeography and host specificity of Pasteurellaceae pathogenic to sea-farmed fish in the north-east Atlantic.</title>
        <authorList>
            <person name="Gulla S."/>
            <person name="Colquhoun D.J."/>
            <person name="Olsen A.B."/>
            <person name="Spilsberg B."/>
            <person name="Lagesen K."/>
            <person name="Aakesson C.P."/>
            <person name="Strom S."/>
            <person name="Manji F."/>
            <person name="Birkbeck T.H."/>
            <person name="Nilsen H.K."/>
        </authorList>
    </citation>
    <scope>NUCLEOTIDE SEQUENCE [LARGE SCALE GENOMIC DNA]</scope>
    <source>
        <strain evidence="14 17">VIO11850</strain>
    </source>
</reference>
<gene>
    <name evidence="14" type="primary">rfaC</name>
    <name evidence="14" type="ORF">QJT92_08835</name>
    <name evidence="15" type="ORF">SAMN05444853_10256</name>
</gene>
<evidence type="ECO:0000256" key="7">
    <source>
        <dbReference type="ARBA" id="ARBA00022985"/>
    </source>
</evidence>
<evidence type="ECO:0000256" key="12">
    <source>
        <dbReference type="ARBA" id="ARBA00044330"/>
    </source>
</evidence>
<evidence type="ECO:0000256" key="1">
    <source>
        <dbReference type="ARBA" id="ARBA00004515"/>
    </source>
</evidence>
<keyword evidence="17" id="KW-1185">Reference proteome</keyword>
<dbReference type="AlphaFoldDB" id="A0A1H7UG51"/>
<dbReference type="EMBL" id="FOBN01000002">
    <property type="protein sequence ID" value="SEL95931.1"/>
    <property type="molecule type" value="Genomic_DNA"/>
</dbReference>
<evidence type="ECO:0000313" key="17">
    <source>
        <dbReference type="Proteomes" id="UP001224812"/>
    </source>
</evidence>
<dbReference type="InterPro" id="IPR051199">
    <property type="entry name" value="LPS_LOS_Heptosyltrfase"/>
</dbReference>
<dbReference type="PANTHER" id="PTHR30160">
    <property type="entry name" value="TETRAACYLDISACCHARIDE 4'-KINASE-RELATED"/>
    <property type="match status" value="1"/>
</dbReference>
<reference evidence="16" key="1">
    <citation type="submission" date="2016-10" db="EMBL/GenBank/DDBJ databases">
        <authorList>
            <person name="Varghese N."/>
            <person name="Submissions S."/>
        </authorList>
    </citation>
    <scope>NUCLEOTIDE SEQUENCE [LARGE SCALE GENOMIC DNA]</scope>
    <source>
        <strain evidence="16">DSM 24204</strain>
    </source>
</reference>
<protein>
    <recommendedName>
        <fullName evidence="11">Lipopolysaccharide heptosyltransferase 1</fullName>
        <ecNumber evidence="10">2.4.99.23</ecNumber>
    </recommendedName>
    <alternativeName>
        <fullName evidence="12">ADP-heptose:lipopolysaccharide heptosyltransferase I</fullName>
    </alternativeName>
</protein>
<keyword evidence="4" id="KW-0997">Cell inner membrane</keyword>
<evidence type="ECO:0000313" key="15">
    <source>
        <dbReference type="EMBL" id="SEL95931.1"/>
    </source>
</evidence>
<dbReference type="GO" id="GO:0008713">
    <property type="term" value="F:ADP-heptose-lipopolysaccharide heptosyltransferase activity"/>
    <property type="evidence" value="ECO:0007669"/>
    <property type="project" value="TreeGrafter"/>
</dbReference>
<dbReference type="EMBL" id="JASAVS010000021">
    <property type="protein sequence ID" value="MDP8086021.1"/>
    <property type="molecule type" value="Genomic_DNA"/>
</dbReference>
<accession>A0A1H7UG51</accession>
<comment type="similarity">
    <text evidence="9">Belongs to the glycosyltransferase 9 family.</text>
</comment>
<dbReference type="RefSeq" id="WP_090919835.1">
    <property type="nucleotide sequence ID" value="NZ_CP016180.1"/>
</dbReference>
<proteinExistence type="inferred from homology"/>
<evidence type="ECO:0000313" key="14">
    <source>
        <dbReference type="EMBL" id="MDP8086021.1"/>
    </source>
</evidence>
<dbReference type="STRING" id="97481.SAMN05444853_10256"/>
<dbReference type="Pfam" id="PF01075">
    <property type="entry name" value="Glyco_transf_9"/>
    <property type="match status" value="1"/>
</dbReference>
<dbReference type="NCBIfam" id="TIGR02193">
    <property type="entry name" value="heptsyl_trn_I"/>
    <property type="match status" value="1"/>
</dbReference>
<dbReference type="Proteomes" id="UP000198883">
    <property type="component" value="Unassembled WGS sequence"/>
</dbReference>
<keyword evidence="5 14" id="KW-0328">Glycosyltransferase</keyword>
<keyword evidence="3" id="KW-1003">Cell membrane</keyword>
<sequence length="327" mass="37271">MKVCVVKTSSMGDVIHTLPALTDAQKAIPDLHIDWVVEQGFSEIPLWHSAVNQVIEVKIRDWRKRLLQPQMWQEWQRYKNQLQATQYDAIIDAQGLLKSSVLVTRLANGRRFGYDKKSAKEGLSSLFYNEKFSIDYQQHAVERIRQLFAKSLNYPVPQQRGDYGIAGRLMQKFANFSQDRTASSLPYIIAIHSTTRDNKHWLESYWVEIIKQICSQNIEVHLPWGNPEEKLRAERLATISSLVKVLPKWSLTELATHIAYSKAVISVDTGLSHLTASLDKLSVVLYGTTDPKLIGTYGKNQHHLYANSMAKITPSQVLETLRANNGI</sequence>
<dbReference type="InterPro" id="IPR002201">
    <property type="entry name" value="Glyco_trans_9"/>
</dbReference>
<dbReference type="Gene3D" id="3.40.50.2000">
    <property type="entry name" value="Glycogen Phosphorylase B"/>
    <property type="match status" value="2"/>
</dbReference>
<evidence type="ECO:0000256" key="11">
    <source>
        <dbReference type="ARBA" id="ARBA00044190"/>
    </source>
</evidence>
<evidence type="ECO:0000256" key="2">
    <source>
        <dbReference type="ARBA" id="ARBA00004713"/>
    </source>
</evidence>
<keyword evidence="6 15" id="KW-0808">Transferase</keyword>
<dbReference type="OrthoDB" id="9767552at2"/>
<evidence type="ECO:0000256" key="9">
    <source>
        <dbReference type="ARBA" id="ARBA00043995"/>
    </source>
</evidence>
<dbReference type="Proteomes" id="UP001224812">
    <property type="component" value="Unassembled WGS sequence"/>
</dbReference>
<comment type="pathway">
    <text evidence="2">Bacterial outer membrane biogenesis; LPS core biosynthesis.</text>
</comment>
<comment type="catalytic activity">
    <reaction evidence="13">
        <text>an alpha-Kdo-(2-&gt;4)-alpha-Kdo-(2-&gt;6)-lipid A + ADP-L-glycero-beta-D-manno-heptose = an L-alpha-D-Hep-(1-&gt;5)-[alpha-Kdo-(2-&gt;4)]-alpha-Kdo-(2-&gt;6)-lipid A + ADP + H(+)</text>
        <dbReference type="Rhea" id="RHEA:74067"/>
        <dbReference type="ChEBI" id="CHEBI:15378"/>
        <dbReference type="ChEBI" id="CHEBI:61506"/>
        <dbReference type="ChEBI" id="CHEBI:176431"/>
        <dbReference type="ChEBI" id="CHEBI:193068"/>
        <dbReference type="ChEBI" id="CHEBI:456216"/>
        <dbReference type="EC" id="2.4.99.23"/>
    </reaction>
</comment>
<evidence type="ECO:0000256" key="3">
    <source>
        <dbReference type="ARBA" id="ARBA00022475"/>
    </source>
</evidence>
<evidence type="ECO:0000256" key="10">
    <source>
        <dbReference type="ARBA" id="ARBA00044041"/>
    </source>
</evidence>
<organism evidence="15 16">
    <name type="scientific">Phocoenobacter skyensis</name>
    <dbReference type="NCBI Taxonomy" id="97481"/>
    <lineage>
        <taxon>Bacteria</taxon>
        <taxon>Pseudomonadati</taxon>
        <taxon>Pseudomonadota</taxon>
        <taxon>Gammaproteobacteria</taxon>
        <taxon>Pasteurellales</taxon>
        <taxon>Pasteurellaceae</taxon>
        <taxon>Phocoenobacter</taxon>
    </lineage>
</organism>
<evidence type="ECO:0000256" key="4">
    <source>
        <dbReference type="ARBA" id="ARBA00022519"/>
    </source>
</evidence>